<dbReference type="Proteomes" id="UP001523219">
    <property type="component" value="Unassembled WGS sequence"/>
</dbReference>
<evidence type="ECO:0008006" key="4">
    <source>
        <dbReference type="Google" id="ProtNLM"/>
    </source>
</evidence>
<sequence length="395" mass="42181">MADLLFVHGTGVRQPAYGDTLALLRASLPAQVHDCYWGDACGVPQDVGRAALPGAGTPTEDPAPPSPEEPFSDDDRDVVLWGTLYEDPLAPLRGGPRKGTRLGDRSGPQVESRARALAAEPPEELRQLLGPAEEPFRTALTAVLDSAAAQEALTHGLGPGELPGAIATAAVAQFLGEALRRGEPVLWTTGQRDQAVAIVTGRLGGQPRGVGRTVLRASWWTAQRFGVMRAADKNRGAMMADHVHPKLGDVLKYLARGDQLRTFIRDRVAEVGRRHGPVVLLAHSLGGIAAVDLLVHEELPGVHHLVTIGSQAAHLYEIGALPSLAPGKPLPEHFPAWTNIYDRRDLLGFTAAPLFPGRVTDVELNSGQPFPAAHSAYFPNPEVHRTLSGLLQETV</sequence>
<gene>
    <name evidence="2" type="ORF">NGF19_14180</name>
</gene>
<comment type="caution">
    <text evidence="2">The sequence shown here is derived from an EMBL/GenBank/DDBJ whole genome shotgun (WGS) entry which is preliminary data.</text>
</comment>
<reference evidence="2 3" key="1">
    <citation type="submission" date="2022-05" db="EMBL/GenBank/DDBJ databases">
        <title>Streptomyces sp. nov. RY43-2 isolated from soil of a peat swamp forest.</title>
        <authorList>
            <person name="Kanchanasin P."/>
            <person name="Tanasupawat S."/>
            <person name="Phongsopitanun W."/>
        </authorList>
    </citation>
    <scope>NUCLEOTIDE SEQUENCE [LARGE SCALE GENOMIC DNA]</scope>
    <source>
        <strain evidence="2 3">RY43-2</strain>
    </source>
</reference>
<accession>A0ABT0ZED3</accession>
<dbReference type="SUPFAM" id="SSF53474">
    <property type="entry name" value="alpha/beta-Hydrolases"/>
    <property type="match status" value="1"/>
</dbReference>
<evidence type="ECO:0000256" key="1">
    <source>
        <dbReference type="SAM" id="MobiDB-lite"/>
    </source>
</evidence>
<dbReference type="Gene3D" id="3.40.50.1820">
    <property type="entry name" value="alpha/beta hydrolase"/>
    <property type="match status" value="1"/>
</dbReference>
<dbReference type="EMBL" id="JAMWMR010000010">
    <property type="protein sequence ID" value="MCN9241923.1"/>
    <property type="molecule type" value="Genomic_DNA"/>
</dbReference>
<proteinExistence type="predicted"/>
<organism evidence="2 3">
    <name type="scientific">Streptomyces macrolidinus</name>
    <dbReference type="NCBI Taxonomy" id="2952607"/>
    <lineage>
        <taxon>Bacteria</taxon>
        <taxon>Bacillati</taxon>
        <taxon>Actinomycetota</taxon>
        <taxon>Actinomycetes</taxon>
        <taxon>Kitasatosporales</taxon>
        <taxon>Streptomycetaceae</taxon>
        <taxon>Streptomyces</taxon>
    </lineage>
</organism>
<feature type="region of interest" description="Disordered" evidence="1">
    <location>
        <begin position="49"/>
        <end position="75"/>
    </location>
</feature>
<dbReference type="RefSeq" id="WP_252425226.1">
    <property type="nucleotide sequence ID" value="NZ_JAMWMR010000010.1"/>
</dbReference>
<evidence type="ECO:0000313" key="3">
    <source>
        <dbReference type="Proteomes" id="UP001523219"/>
    </source>
</evidence>
<protein>
    <recommendedName>
        <fullName evidence="4">AB hydrolase-1 domain-containing protein</fullName>
    </recommendedName>
</protein>
<keyword evidence="3" id="KW-1185">Reference proteome</keyword>
<name>A0ABT0ZED3_9ACTN</name>
<evidence type="ECO:0000313" key="2">
    <source>
        <dbReference type="EMBL" id="MCN9241923.1"/>
    </source>
</evidence>
<feature type="region of interest" description="Disordered" evidence="1">
    <location>
        <begin position="90"/>
        <end position="111"/>
    </location>
</feature>
<dbReference type="InterPro" id="IPR029058">
    <property type="entry name" value="AB_hydrolase_fold"/>
</dbReference>